<evidence type="ECO:0000256" key="1">
    <source>
        <dbReference type="SAM" id="Phobius"/>
    </source>
</evidence>
<keyword evidence="1" id="KW-0472">Membrane</keyword>
<keyword evidence="1" id="KW-1133">Transmembrane helix</keyword>
<feature type="transmembrane region" description="Helical" evidence="1">
    <location>
        <begin position="45"/>
        <end position="68"/>
    </location>
</feature>
<keyword evidence="1" id="KW-0812">Transmembrane</keyword>
<sequence length="119" mass="12897">MLEDKMKSSKRCSIISLVLLVANIIGMGVISGIRNSSGIPESLNGLIGFIWFGLFIAGIVTMIIAMVYNPKNPIAIVALVLYSLIVLLFIIGLLYAIYIMHMMVSTLNQCASAGVMLLF</sequence>
<reference evidence="2 3" key="1">
    <citation type="submission" date="2019-09" db="EMBL/GenBank/DDBJ databases">
        <authorList>
            <person name="Pidcock S.E."/>
            <person name="Huws S.A."/>
        </authorList>
    </citation>
    <scope>NUCLEOTIDE SEQUENCE [LARGE SCALE GENOMIC DNA]</scope>
    <source>
        <strain evidence="2 3">MZ8</strain>
    </source>
</reference>
<name>A0A6M0LFL2_PSEXY</name>
<reference evidence="2 3" key="2">
    <citation type="submission" date="2020-03" db="EMBL/GenBank/DDBJ databases">
        <title>Investigating the evolutionary divergence of the Butyrivibrio group.</title>
        <authorList>
            <person name="Skvortsov T."/>
            <person name="Santos F.G."/>
            <person name="Ting K.S."/>
            <person name="Creevey C.J."/>
        </authorList>
    </citation>
    <scope>NUCLEOTIDE SEQUENCE [LARGE SCALE GENOMIC DNA]</scope>
    <source>
        <strain evidence="2 3">MZ8</strain>
    </source>
</reference>
<dbReference type="RefSeq" id="WP_090487090.1">
    <property type="nucleotide sequence ID" value="NZ_VTVE01000001.1"/>
</dbReference>
<protein>
    <submittedName>
        <fullName evidence="2">Uncharacterized protein</fullName>
    </submittedName>
</protein>
<organism evidence="2 3">
    <name type="scientific">Pseudobutyrivibrio xylanivorans</name>
    <dbReference type="NCBI Taxonomy" id="185007"/>
    <lineage>
        <taxon>Bacteria</taxon>
        <taxon>Bacillati</taxon>
        <taxon>Bacillota</taxon>
        <taxon>Clostridia</taxon>
        <taxon>Lachnospirales</taxon>
        <taxon>Lachnospiraceae</taxon>
        <taxon>Pseudobutyrivibrio</taxon>
    </lineage>
</organism>
<proteinExistence type="predicted"/>
<dbReference type="AlphaFoldDB" id="A0A6M0LFL2"/>
<accession>A0A6M0LFL2</accession>
<evidence type="ECO:0000313" key="2">
    <source>
        <dbReference type="EMBL" id="NEX01354.1"/>
    </source>
</evidence>
<feature type="transmembrane region" description="Helical" evidence="1">
    <location>
        <begin position="12"/>
        <end position="33"/>
    </location>
</feature>
<evidence type="ECO:0000313" key="3">
    <source>
        <dbReference type="Proteomes" id="UP000473091"/>
    </source>
</evidence>
<comment type="caution">
    <text evidence="2">The sequence shown here is derived from an EMBL/GenBank/DDBJ whole genome shotgun (WGS) entry which is preliminary data.</text>
</comment>
<dbReference type="Proteomes" id="UP000473091">
    <property type="component" value="Unassembled WGS sequence"/>
</dbReference>
<gene>
    <name evidence="2" type="ORF">F0Q01_05595</name>
</gene>
<dbReference type="EMBL" id="VTVE01000001">
    <property type="protein sequence ID" value="NEX01354.1"/>
    <property type="molecule type" value="Genomic_DNA"/>
</dbReference>
<feature type="transmembrane region" description="Helical" evidence="1">
    <location>
        <begin position="75"/>
        <end position="98"/>
    </location>
</feature>